<keyword evidence="1" id="KW-0812">Transmembrane</keyword>
<dbReference type="AlphaFoldDB" id="A0A381NLL4"/>
<proteinExistence type="predicted"/>
<name>A0A381NLL4_9ZZZZ</name>
<accession>A0A381NLL4</accession>
<organism evidence="2">
    <name type="scientific">marine metagenome</name>
    <dbReference type="NCBI Taxonomy" id="408172"/>
    <lineage>
        <taxon>unclassified sequences</taxon>
        <taxon>metagenomes</taxon>
        <taxon>ecological metagenomes</taxon>
    </lineage>
</organism>
<evidence type="ECO:0008006" key="3">
    <source>
        <dbReference type="Google" id="ProtNLM"/>
    </source>
</evidence>
<protein>
    <recommendedName>
        <fullName evidence="3">Tetratricopeptide repeat-like domain-containing protein</fullName>
    </recommendedName>
</protein>
<feature type="non-terminal residue" evidence="2">
    <location>
        <position position="195"/>
    </location>
</feature>
<keyword evidence="1" id="KW-1133">Transmembrane helix</keyword>
<reference evidence="2" key="1">
    <citation type="submission" date="2018-05" db="EMBL/GenBank/DDBJ databases">
        <authorList>
            <person name="Lanie J.A."/>
            <person name="Ng W.-L."/>
            <person name="Kazmierczak K.M."/>
            <person name="Andrzejewski T.M."/>
            <person name="Davidsen T.M."/>
            <person name="Wayne K.J."/>
            <person name="Tettelin H."/>
            <person name="Glass J.I."/>
            <person name="Rusch D."/>
            <person name="Podicherti R."/>
            <person name="Tsui H.-C.T."/>
            <person name="Winkler M.E."/>
        </authorList>
    </citation>
    <scope>NUCLEOTIDE SEQUENCE</scope>
</reference>
<evidence type="ECO:0000256" key="1">
    <source>
        <dbReference type="SAM" id="Phobius"/>
    </source>
</evidence>
<sequence>MSSEISEKVKLIDLLKKNFKLLLSLLILLFVIISILLWFDHSNKSKREKISEDFIQAKILLENQQNIKAHNVLKNIIEKKDNIYSPLSLFLIIEKNLETDKATITNYFDKILDIGSIEKEDLNLLRLKKAIFISENSKEEDMLELLNPIINSDSVWKIQSIKFLGDYYFSLKQFNKAKQYYLILISDNDIGLDKN</sequence>
<feature type="transmembrane region" description="Helical" evidence="1">
    <location>
        <begin position="21"/>
        <end position="39"/>
    </location>
</feature>
<keyword evidence="1" id="KW-0472">Membrane</keyword>
<evidence type="ECO:0000313" key="2">
    <source>
        <dbReference type="EMBL" id="SUZ55239.1"/>
    </source>
</evidence>
<gene>
    <name evidence="2" type="ORF">METZ01_LOCUS8093</name>
</gene>
<feature type="non-terminal residue" evidence="2">
    <location>
        <position position="1"/>
    </location>
</feature>
<dbReference type="EMBL" id="UINC01000435">
    <property type="protein sequence ID" value="SUZ55239.1"/>
    <property type="molecule type" value="Genomic_DNA"/>
</dbReference>